<sequence>TRQHVGFAPAVAILLLLCSALLAAFRSRGKSKTENASDFLAQFSCSRNFARNKSENRTRQKQQAEYTVKTKFTFPSDVMKRTSVSLVTPRLDLRICVFIVVEPSLGVFGQSQWSVATRQAVQISKLIIIRRPPKTRITRF</sequence>
<evidence type="ECO:0000256" key="1">
    <source>
        <dbReference type="SAM" id="Phobius"/>
    </source>
</evidence>
<organism evidence="2 3">
    <name type="scientific">Drosophila gunungcola</name>
    <name type="common">fruit fly</name>
    <dbReference type="NCBI Taxonomy" id="103775"/>
    <lineage>
        <taxon>Eukaryota</taxon>
        <taxon>Metazoa</taxon>
        <taxon>Ecdysozoa</taxon>
        <taxon>Arthropoda</taxon>
        <taxon>Hexapoda</taxon>
        <taxon>Insecta</taxon>
        <taxon>Pterygota</taxon>
        <taxon>Neoptera</taxon>
        <taxon>Endopterygota</taxon>
        <taxon>Diptera</taxon>
        <taxon>Brachycera</taxon>
        <taxon>Muscomorpha</taxon>
        <taxon>Ephydroidea</taxon>
        <taxon>Drosophilidae</taxon>
        <taxon>Drosophila</taxon>
        <taxon>Sophophora</taxon>
    </lineage>
</organism>
<keyword evidence="1" id="KW-0812">Transmembrane</keyword>
<dbReference type="Proteomes" id="UP001059596">
    <property type="component" value="Unassembled WGS sequence"/>
</dbReference>
<dbReference type="AlphaFoldDB" id="A0A9P9YSI3"/>
<keyword evidence="3" id="KW-1185">Reference proteome</keyword>
<feature type="transmembrane region" description="Helical" evidence="1">
    <location>
        <begin position="6"/>
        <end position="25"/>
    </location>
</feature>
<protein>
    <submittedName>
        <fullName evidence="2">Uncharacterized protein</fullName>
    </submittedName>
</protein>
<proteinExistence type="predicted"/>
<dbReference type="EMBL" id="JAMKOV010000002">
    <property type="protein sequence ID" value="KAI8042303.1"/>
    <property type="molecule type" value="Genomic_DNA"/>
</dbReference>
<keyword evidence="1" id="KW-1133">Transmembrane helix</keyword>
<evidence type="ECO:0000313" key="2">
    <source>
        <dbReference type="EMBL" id="KAI8042303.1"/>
    </source>
</evidence>
<comment type="caution">
    <text evidence="2">The sequence shown here is derived from an EMBL/GenBank/DDBJ whole genome shotgun (WGS) entry which is preliminary data.</text>
</comment>
<reference evidence="2" key="1">
    <citation type="journal article" date="2023" name="Genome Biol. Evol.">
        <title>Long-read-based Genome Assembly of Drosophila gunungcola Reveals Fewer Chemosensory Genes in Flower-breeding Species.</title>
        <authorList>
            <person name="Negi A."/>
            <person name="Liao B.Y."/>
            <person name="Yeh S.D."/>
        </authorList>
    </citation>
    <scope>NUCLEOTIDE SEQUENCE</scope>
    <source>
        <strain evidence="2">Sukarami</strain>
    </source>
</reference>
<keyword evidence="1" id="KW-0472">Membrane</keyword>
<feature type="non-terminal residue" evidence="2">
    <location>
        <position position="140"/>
    </location>
</feature>
<accession>A0A9P9YSI3</accession>
<evidence type="ECO:0000313" key="3">
    <source>
        <dbReference type="Proteomes" id="UP001059596"/>
    </source>
</evidence>
<gene>
    <name evidence="2" type="ORF">M5D96_003605</name>
</gene>
<name>A0A9P9YSI3_9MUSC</name>